<keyword evidence="1" id="KW-0004">4Fe-4S</keyword>
<proteinExistence type="predicted"/>
<reference evidence="6" key="1">
    <citation type="submission" date="2022-09" db="EMBL/GenBank/DDBJ databases">
        <title>Intensive care unit water sources are persistently colonized with multi-drug resistant bacteria and are the site of extensive horizontal gene transfer of antibiotic resistance genes.</title>
        <authorList>
            <person name="Diorio-Toth L."/>
        </authorList>
    </citation>
    <scope>NUCLEOTIDE SEQUENCE</scope>
    <source>
        <strain evidence="6">GD03659</strain>
    </source>
</reference>
<dbReference type="Proteomes" id="UP001162318">
    <property type="component" value="Unassembled WGS sequence"/>
</dbReference>
<feature type="domain" description="4Fe-4S ferredoxin-type" evidence="5">
    <location>
        <begin position="31"/>
        <end position="61"/>
    </location>
</feature>
<dbReference type="PANTHER" id="PTHR43687:SF4">
    <property type="entry name" value="BLR5484 PROTEIN"/>
    <property type="match status" value="1"/>
</dbReference>
<dbReference type="InterPro" id="IPR017896">
    <property type="entry name" value="4Fe4S_Fe-S-bd"/>
</dbReference>
<dbReference type="PANTHER" id="PTHR43687">
    <property type="entry name" value="ADENYLYLSULFATE REDUCTASE, BETA SUBUNIT"/>
    <property type="match status" value="1"/>
</dbReference>
<evidence type="ECO:0000256" key="3">
    <source>
        <dbReference type="ARBA" id="ARBA00023004"/>
    </source>
</evidence>
<evidence type="ECO:0000313" key="6">
    <source>
        <dbReference type="EMBL" id="MDH2134619.1"/>
    </source>
</evidence>
<dbReference type="PROSITE" id="PS00198">
    <property type="entry name" value="4FE4S_FER_1"/>
    <property type="match status" value="2"/>
</dbReference>
<dbReference type="GO" id="GO:0046872">
    <property type="term" value="F:metal ion binding"/>
    <property type="evidence" value="ECO:0007669"/>
    <property type="project" value="UniProtKB-KW"/>
</dbReference>
<dbReference type="AlphaFoldDB" id="A0AA42WZD6"/>
<accession>A0AA42WZD6</accession>
<evidence type="ECO:0000256" key="2">
    <source>
        <dbReference type="ARBA" id="ARBA00022723"/>
    </source>
</evidence>
<dbReference type="Gene3D" id="3.30.70.20">
    <property type="match status" value="1"/>
</dbReference>
<keyword evidence="4" id="KW-0411">Iron-sulfur</keyword>
<evidence type="ECO:0000259" key="5">
    <source>
        <dbReference type="PROSITE" id="PS51379"/>
    </source>
</evidence>
<dbReference type="InterPro" id="IPR017900">
    <property type="entry name" value="4Fe4S_Fe_S_CS"/>
</dbReference>
<organism evidence="6 7">
    <name type="scientific">Sphingobium yanoikuyae</name>
    <name type="common">Sphingomonas yanoikuyae</name>
    <dbReference type="NCBI Taxonomy" id="13690"/>
    <lineage>
        <taxon>Bacteria</taxon>
        <taxon>Pseudomonadati</taxon>
        <taxon>Pseudomonadota</taxon>
        <taxon>Alphaproteobacteria</taxon>
        <taxon>Sphingomonadales</taxon>
        <taxon>Sphingomonadaceae</taxon>
        <taxon>Sphingobium</taxon>
    </lineage>
</organism>
<comment type="caution">
    <text evidence="6">The sequence shown here is derived from an EMBL/GenBank/DDBJ whole genome shotgun (WGS) entry which is preliminary data.</text>
</comment>
<dbReference type="Pfam" id="PF13187">
    <property type="entry name" value="Fer4_9"/>
    <property type="match status" value="1"/>
</dbReference>
<keyword evidence="3" id="KW-0408">Iron</keyword>
<dbReference type="GO" id="GO:0051539">
    <property type="term" value="F:4 iron, 4 sulfur cluster binding"/>
    <property type="evidence" value="ECO:0007669"/>
    <property type="project" value="UniProtKB-KW"/>
</dbReference>
<name>A0AA42WZD6_SPHYA</name>
<sequence length="134" mass="14471">MIAQIFAERCTGCQACVTACPTHVFDAGTDGVPLIARLDQCQTCFMCELYCPTDALYVAPEQEGEPSLSGAQALAMGQVGRLRHDYGWDHDAPPEAPHLQDFWQLGPLLREGAEIAARRYAGRQSGRGDMAGAT</sequence>
<evidence type="ECO:0000256" key="4">
    <source>
        <dbReference type="ARBA" id="ARBA00023014"/>
    </source>
</evidence>
<gene>
    <name evidence="6" type="ORF">N5J77_26140</name>
</gene>
<dbReference type="RefSeq" id="WP_279730398.1">
    <property type="nucleotide sequence ID" value="NZ_JAOCKX010000063.1"/>
</dbReference>
<dbReference type="InterPro" id="IPR050572">
    <property type="entry name" value="Fe-S_Ferredoxin"/>
</dbReference>
<feature type="domain" description="4Fe-4S ferredoxin-type" evidence="5">
    <location>
        <begin position="1"/>
        <end position="30"/>
    </location>
</feature>
<keyword evidence="2" id="KW-0479">Metal-binding</keyword>
<evidence type="ECO:0000313" key="7">
    <source>
        <dbReference type="Proteomes" id="UP001162318"/>
    </source>
</evidence>
<dbReference type="EMBL" id="JAOCKX010000063">
    <property type="protein sequence ID" value="MDH2134619.1"/>
    <property type="molecule type" value="Genomic_DNA"/>
</dbReference>
<dbReference type="PROSITE" id="PS51379">
    <property type="entry name" value="4FE4S_FER_2"/>
    <property type="match status" value="2"/>
</dbReference>
<protein>
    <submittedName>
        <fullName evidence="6">Ferredoxin family protein</fullName>
    </submittedName>
</protein>
<evidence type="ECO:0000256" key="1">
    <source>
        <dbReference type="ARBA" id="ARBA00022485"/>
    </source>
</evidence>
<dbReference type="SUPFAM" id="SSF54862">
    <property type="entry name" value="4Fe-4S ferredoxins"/>
    <property type="match status" value="1"/>
</dbReference>